<protein>
    <submittedName>
        <fullName evidence="2">Uncharacterized protein</fullName>
    </submittedName>
</protein>
<keyword evidence="1" id="KW-0812">Transmembrane</keyword>
<reference evidence="2 3" key="1">
    <citation type="submission" date="2020-08" db="EMBL/GenBank/DDBJ databases">
        <title>Genome sequence of Sphingomonas daechungensis KACC 18115T.</title>
        <authorList>
            <person name="Hyun D.-W."/>
            <person name="Bae J.-W."/>
        </authorList>
    </citation>
    <scope>NUCLEOTIDE SEQUENCE [LARGE SCALE GENOMIC DNA]</scope>
    <source>
        <strain evidence="2 3">KACC 18115</strain>
    </source>
</reference>
<keyword evidence="1" id="KW-1133">Transmembrane helix</keyword>
<evidence type="ECO:0000256" key="1">
    <source>
        <dbReference type="SAM" id="Phobius"/>
    </source>
</evidence>
<dbReference type="Proteomes" id="UP000516134">
    <property type="component" value="Chromosome"/>
</dbReference>
<feature type="transmembrane region" description="Helical" evidence="1">
    <location>
        <begin position="26"/>
        <end position="45"/>
    </location>
</feature>
<name>A0ABX6T019_9SPHN</name>
<keyword evidence="1" id="KW-0472">Membrane</keyword>
<sequence length="49" mass="5353">MVYLAMAMFIALFGWGSTYFGWHDPTGKVQLALFTSFVLGAVCGFKSKG</sequence>
<proteinExistence type="predicted"/>
<organism evidence="2 3">
    <name type="scientific">Sphingomonas daechungensis</name>
    <dbReference type="NCBI Taxonomy" id="1176646"/>
    <lineage>
        <taxon>Bacteria</taxon>
        <taxon>Pseudomonadati</taxon>
        <taxon>Pseudomonadota</taxon>
        <taxon>Alphaproteobacteria</taxon>
        <taxon>Sphingomonadales</taxon>
        <taxon>Sphingomonadaceae</taxon>
        <taxon>Sphingomonas</taxon>
    </lineage>
</organism>
<dbReference type="EMBL" id="CP060780">
    <property type="protein sequence ID" value="QNP43151.1"/>
    <property type="molecule type" value="Genomic_DNA"/>
</dbReference>
<dbReference type="RefSeq" id="WP_187714581.1">
    <property type="nucleotide sequence ID" value="NZ_BAABJC010000001.1"/>
</dbReference>
<evidence type="ECO:0000313" key="2">
    <source>
        <dbReference type="EMBL" id="QNP43151.1"/>
    </source>
</evidence>
<evidence type="ECO:0000313" key="3">
    <source>
        <dbReference type="Proteomes" id="UP000516134"/>
    </source>
</evidence>
<accession>A0ABX6T019</accession>
<keyword evidence="3" id="KW-1185">Reference proteome</keyword>
<gene>
    <name evidence="2" type="ORF">H9L15_14625</name>
</gene>